<evidence type="ECO:0000313" key="5">
    <source>
        <dbReference type="Proteomes" id="UP000186599"/>
    </source>
</evidence>
<dbReference type="Pfam" id="PF13561">
    <property type="entry name" value="adh_short_C2"/>
    <property type="match status" value="1"/>
</dbReference>
<sequence>MVAQGAATPMNEQSGVRVALVTGAARGIGKGIAASLLRAGWAVVLGDVDETEGLAAAEELARLGTVEFVPLDVADEASVQAVVEQIEEDFGRLDGVVNNAGLADPDNGPLEQLTLEAWNRLLSVNLTGAFLVSRQCIGLLRESGGAIVNIASTRALQSEPHTEAYAASKGGLVALTHALAVSLGPDIRVNAVSPGWIDTRPKSLQATDPLRQVDHEQHAVGRVGQPEDMGELAAFLLSPAAAFITGQNIVADGGMTRQMIYRE</sequence>
<dbReference type="SUPFAM" id="SSF51735">
    <property type="entry name" value="NAD(P)-binding Rossmann-fold domains"/>
    <property type="match status" value="1"/>
</dbReference>
<dbReference type="Gene3D" id="3.40.50.720">
    <property type="entry name" value="NAD(P)-binding Rossmann-like Domain"/>
    <property type="match status" value="1"/>
</dbReference>
<evidence type="ECO:0000313" key="6">
    <source>
        <dbReference type="Proteomes" id="UP000186904"/>
    </source>
</evidence>
<dbReference type="EMBL" id="FOGN01000001">
    <property type="protein sequence ID" value="SER68104.1"/>
    <property type="molecule type" value="Genomic_DNA"/>
</dbReference>
<evidence type="ECO:0000256" key="1">
    <source>
        <dbReference type="ARBA" id="ARBA00006484"/>
    </source>
</evidence>
<gene>
    <name evidence="4" type="ORF">SAMN04487855_0338</name>
    <name evidence="3" type="ORF">SAMN05216589_1289</name>
</gene>
<accession>A0A1I4J368</accession>
<keyword evidence="5" id="KW-1185">Reference proteome</keyword>
<dbReference type="PANTHER" id="PTHR24321">
    <property type="entry name" value="DEHYDROGENASES, SHORT CHAIN"/>
    <property type="match status" value="1"/>
</dbReference>
<dbReference type="NCBIfam" id="NF005559">
    <property type="entry name" value="PRK07231.1"/>
    <property type="match status" value="1"/>
</dbReference>
<dbReference type="FunFam" id="3.40.50.720:FF:000084">
    <property type="entry name" value="Short-chain dehydrogenase reductase"/>
    <property type="match status" value="1"/>
</dbReference>
<evidence type="ECO:0000313" key="4">
    <source>
        <dbReference type="EMBL" id="SFL60677.1"/>
    </source>
</evidence>
<keyword evidence="2" id="KW-0560">Oxidoreductase</keyword>
<dbReference type="InterPro" id="IPR036291">
    <property type="entry name" value="NAD(P)-bd_dom_sf"/>
</dbReference>
<dbReference type="PRINTS" id="PR00080">
    <property type="entry name" value="SDRFAMILY"/>
</dbReference>
<dbReference type="Proteomes" id="UP000186599">
    <property type="component" value="Unassembled WGS sequence"/>
</dbReference>
<dbReference type="AlphaFoldDB" id="A0A1I4J368"/>
<protein>
    <submittedName>
        <fullName evidence="4">NAD(P)-dependent dehydrogenase, short-chain alcohol dehydrogenase family</fullName>
    </submittedName>
</protein>
<evidence type="ECO:0000256" key="2">
    <source>
        <dbReference type="ARBA" id="ARBA00023002"/>
    </source>
</evidence>
<reference evidence="5 6" key="1">
    <citation type="submission" date="2016-10" db="EMBL/GenBank/DDBJ databases">
        <authorList>
            <person name="de Groot N.N."/>
        </authorList>
    </citation>
    <scope>NUCLEOTIDE SEQUENCE [LARGE SCALE GENOMIC DNA]</scope>
    <source>
        <strain evidence="4 5">CGMCC 1.9095</strain>
        <strain evidence="3 6">DSM 22558</strain>
    </source>
</reference>
<dbReference type="GO" id="GO:0016491">
    <property type="term" value="F:oxidoreductase activity"/>
    <property type="evidence" value="ECO:0007669"/>
    <property type="project" value="UniProtKB-KW"/>
</dbReference>
<comment type="similarity">
    <text evidence="1">Belongs to the short-chain dehydrogenases/reductases (SDR) family.</text>
</comment>
<dbReference type="PROSITE" id="PS00061">
    <property type="entry name" value="ADH_SHORT"/>
    <property type="match status" value="1"/>
</dbReference>
<dbReference type="Proteomes" id="UP000186904">
    <property type="component" value="Unassembled WGS sequence"/>
</dbReference>
<dbReference type="InterPro" id="IPR020904">
    <property type="entry name" value="Sc_DH/Rdtase_CS"/>
</dbReference>
<organism evidence="4 5">
    <name type="scientific">Halopseudomonas bauzanensis</name>
    <dbReference type="NCBI Taxonomy" id="653930"/>
    <lineage>
        <taxon>Bacteria</taxon>
        <taxon>Pseudomonadati</taxon>
        <taxon>Pseudomonadota</taxon>
        <taxon>Gammaproteobacteria</taxon>
        <taxon>Pseudomonadales</taxon>
        <taxon>Pseudomonadaceae</taxon>
        <taxon>Halopseudomonas</taxon>
    </lineage>
</organism>
<dbReference type="InterPro" id="IPR002347">
    <property type="entry name" value="SDR_fam"/>
</dbReference>
<dbReference type="STRING" id="653930.SAMN05216589_1289"/>
<dbReference type="EMBL" id="FOUA01000001">
    <property type="protein sequence ID" value="SFL60677.1"/>
    <property type="molecule type" value="Genomic_DNA"/>
</dbReference>
<dbReference type="PANTHER" id="PTHR24321:SF8">
    <property type="entry name" value="ESTRADIOL 17-BETA-DEHYDROGENASE 8-RELATED"/>
    <property type="match status" value="1"/>
</dbReference>
<name>A0A1I4J368_9GAMM</name>
<evidence type="ECO:0000313" key="3">
    <source>
        <dbReference type="EMBL" id="SER68104.1"/>
    </source>
</evidence>
<proteinExistence type="inferred from homology"/>
<dbReference type="PRINTS" id="PR00081">
    <property type="entry name" value="GDHRDH"/>
</dbReference>